<dbReference type="EMBL" id="JBHSXH010000015">
    <property type="protein sequence ID" value="MFC6825965.1"/>
    <property type="molecule type" value="Genomic_DNA"/>
</dbReference>
<evidence type="ECO:0000313" key="2">
    <source>
        <dbReference type="Proteomes" id="UP001596408"/>
    </source>
</evidence>
<accession>A0ABD5TZD7</accession>
<dbReference type="RefSeq" id="WP_379696857.1">
    <property type="nucleotide sequence ID" value="NZ_JBHSXH010000015.1"/>
</dbReference>
<sequence length="310" mass="35779">MYSASQIRYGLENPQVGLRELNRRFWDRAGRRAYNPDGTDIFEEDWDNLLILDGCRYDYFAEAVSEYEIDGELESRTSRGSATKEFLRGNFHGRDLRDTVYVTASTMLYQENVFRDGVDVNLHATVDVWEEGIDFGEDGVHPSTVADAAREAAEKYPKKRLVVHFVQPHAPYIGTRGRELFPDLAPNPLSEQFRGVRDVPDEYFETVYRENLELALDEVVPLLRDLRGRSVVTADHGMLLGERERPIPIRSYGHPSRLYVEEMVEVPWFVHDTGDRKDIVAGDAQGGYERKRDDELDERAREHLRSMGYL</sequence>
<dbReference type="Proteomes" id="UP001596408">
    <property type="component" value="Unassembled WGS sequence"/>
</dbReference>
<name>A0ABD5TZD7_9EURY</name>
<dbReference type="InterPro" id="IPR017850">
    <property type="entry name" value="Alkaline_phosphatase_core_sf"/>
</dbReference>
<dbReference type="Gene3D" id="3.40.720.10">
    <property type="entry name" value="Alkaline Phosphatase, subunit A"/>
    <property type="match status" value="1"/>
</dbReference>
<protein>
    <recommendedName>
        <fullName evidence="3">Sulfatase</fullName>
    </recommendedName>
</protein>
<dbReference type="AlphaFoldDB" id="A0ABD5TZD7"/>
<evidence type="ECO:0008006" key="3">
    <source>
        <dbReference type="Google" id="ProtNLM"/>
    </source>
</evidence>
<evidence type="ECO:0000313" key="1">
    <source>
        <dbReference type="EMBL" id="MFC6825965.1"/>
    </source>
</evidence>
<dbReference type="SUPFAM" id="SSF53649">
    <property type="entry name" value="Alkaline phosphatase-like"/>
    <property type="match status" value="1"/>
</dbReference>
<proteinExistence type="predicted"/>
<comment type="caution">
    <text evidence="1">The sequence shown here is derived from an EMBL/GenBank/DDBJ whole genome shotgun (WGS) entry which is preliminary data.</text>
</comment>
<keyword evidence="2" id="KW-1185">Reference proteome</keyword>
<organism evidence="1 2">
    <name type="scientific">Halopelagius fulvigenes</name>
    <dbReference type="NCBI Taxonomy" id="1198324"/>
    <lineage>
        <taxon>Archaea</taxon>
        <taxon>Methanobacteriati</taxon>
        <taxon>Methanobacteriota</taxon>
        <taxon>Stenosarchaea group</taxon>
        <taxon>Halobacteria</taxon>
        <taxon>Halobacteriales</taxon>
        <taxon>Haloferacaceae</taxon>
    </lineage>
</organism>
<reference evidence="1 2" key="1">
    <citation type="journal article" date="2019" name="Int. J. Syst. Evol. Microbiol.">
        <title>The Global Catalogue of Microorganisms (GCM) 10K type strain sequencing project: providing services to taxonomists for standard genome sequencing and annotation.</title>
        <authorList>
            <consortium name="The Broad Institute Genomics Platform"/>
            <consortium name="The Broad Institute Genome Sequencing Center for Infectious Disease"/>
            <person name="Wu L."/>
            <person name="Ma J."/>
        </authorList>
    </citation>
    <scope>NUCLEOTIDE SEQUENCE [LARGE SCALE GENOMIC DNA]</scope>
    <source>
        <strain evidence="1 2">YIM 94188</strain>
    </source>
</reference>
<gene>
    <name evidence="1" type="ORF">ACFQEV_13315</name>
</gene>